<organism evidence="2 3">
    <name type="scientific">Caenimonas koreensis DSM 17982</name>
    <dbReference type="NCBI Taxonomy" id="1121255"/>
    <lineage>
        <taxon>Bacteria</taxon>
        <taxon>Pseudomonadati</taxon>
        <taxon>Pseudomonadota</taxon>
        <taxon>Betaproteobacteria</taxon>
        <taxon>Burkholderiales</taxon>
        <taxon>Comamonadaceae</taxon>
        <taxon>Caenimonas</taxon>
    </lineage>
</organism>
<gene>
    <name evidence="2" type="ORF">GHT07_15730</name>
</gene>
<reference evidence="2 3" key="1">
    <citation type="submission" date="2019-11" db="EMBL/GenBank/DDBJ databases">
        <title>Caenimonas koreensis gen. nov., sp. nov., isolated from activated sludge.</title>
        <authorList>
            <person name="Seung H.R."/>
        </authorList>
    </citation>
    <scope>NUCLEOTIDE SEQUENCE [LARGE SCALE GENOMIC DNA]</scope>
    <source>
        <strain evidence="2 3">EMB320</strain>
    </source>
</reference>
<evidence type="ECO:0000313" key="3">
    <source>
        <dbReference type="Proteomes" id="UP000487350"/>
    </source>
</evidence>
<dbReference type="GO" id="GO:0006974">
    <property type="term" value="P:DNA damage response"/>
    <property type="evidence" value="ECO:0007669"/>
    <property type="project" value="TreeGrafter"/>
</dbReference>
<dbReference type="PANTHER" id="PTHR38785">
    <property type="entry name" value="HOMOLOG OF VIRK"/>
    <property type="match status" value="1"/>
</dbReference>
<dbReference type="AlphaFoldDB" id="A0A844AW50"/>
<proteinExistence type="predicted"/>
<protein>
    <submittedName>
        <fullName evidence="2">DUF535 domain-containing protein</fullName>
    </submittedName>
</protein>
<dbReference type="InterPro" id="IPR007488">
    <property type="entry name" value="DUF535"/>
</dbReference>
<name>A0A844AW50_9BURK</name>
<dbReference type="RefSeq" id="WP_153586062.1">
    <property type="nucleotide sequence ID" value="NZ_WJBU01000015.1"/>
</dbReference>
<dbReference type="Pfam" id="PF04393">
    <property type="entry name" value="DUF535"/>
    <property type="match status" value="1"/>
</dbReference>
<dbReference type="PANTHER" id="PTHR38785:SF1">
    <property type="entry name" value="HOMOLOG OF VIRK"/>
    <property type="match status" value="1"/>
</dbReference>
<dbReference type="Proteomes" id="UP000487350">
    <property type="component" value="Unassembled WGS sequence"/>
</dbReference>
<evidence type="ECO:0000313" key="2">
    <source>
        <dbReference type="EMBL" id="MRD48740.1"/>
    </source>
</evidence>
<evidence type="ECO:0000256" key="1">
    <source>
        <dbReference type="SAM" id="MobiDB-lite"/>
    </source>
</evidence>
<dbReference type="EMBL" id="WJBU01000015">
    <property type="protein sequence ID" value="MRD48740.1"/>
    <property type="molecule type" value="Genomic_DNA"/>
</dbReference>
<keyword evidence="3" id="KW-1185">Reference proteome</keyword>
<dbReference type="OrthoDB" id="8879188at2"/>
<feature type="region of interest" description="Disordered" evidence="1">
    <location>
        <begin position="363"/>
        <end position="391"/>
    </location>
</feature>
<accession>A0A844AW50</accession>
<comment type="caution">
    <text evidence="2">The sequence shown here is derived from an EMBL/GenBank/DDBJ whole genome shotgun (WGS) entry which is preliminary data.</text>
</comment>
<sequence length="391" mass="45043">MATRKSHRIPTLWQGFRWSLGADASGGGTTPYRMAWRALNATLWHSRAMKRWMTVVYELHSRKVIEDMPGEYLRAVRPYVHRGVGFNERVVQLIDHMDWLEGAFQRAAFEQIVSGQPLTLVELTAPRGYDYVRLQLQQAPLPSPEGDMLLSLNLQRSADVQHKAENVEAAVLAFSRFRIDDKPCLVIGGVRGQRHPTQRVSLTELSQALQGWKPSVLLVRVAQELARYWQLHLIGLDPAAHRLHDWSYRWKKNRRESGQRIFAAYDALWDHFDCKPGPLGWVVVPLNSDEKLAATALSPEKRARQTSRADYWIRTRNVMRAEFRRLLQKPVREARLSHLTETMDRESMRARLNYPDVIKDEFDFDDDSQDSQNSEDMVPSRVLATGPGNLV</sequence>